<dbReference type="Pfam" id="PF13439">
    <property type="entry name" value="Glyco_transf_4"/>
    <property type="match status" value="1"/>
</dbReference>
<dbReference type="InterPro" id="IPR001296">
    <property type="entry name" value="Glyco_trans_1"/>
</dbReference>
<evidence type="ECO:0000259" key="2">
    <source>
        <dbReference type="Pfam" id="PF13439"/>
    </source>
</evidence>
<comment type="caution">
    <text evidence="3">The sequence shown here is derived from an EMBL/GenBank/DDBJ whole genome shotgun (WGS) entry which is preliminary data.</text>
</comment>
<organism evidence="3 4">
    <name type="scientific">Candidatus Berkelbacteria bacterium CG_4_10_14_0_2_um_filter_35_9_33_12</name>
    <dbReference type="NCBI Taxonomy" id="1974499"/>
    <lineage>
        <taxon>Bacteria</taxon>
        <taxon>Candidatus Berkelbacteria</taxon>
    </lineage>
</organism>
<protein>
    <recommendedName>
        <fullName evidence="5">Glycosyl transferase family 1 domain-containing protein</fullName>
    </recommendedName>
</protein>
<evidence type="ECO:0000313" key="3">
    <source>
        <dbReference type="EMBL" id="PJA20815.1"/>
    </source>
</evidence>
<dbReference type="CDD" id="cd03801">
    <property type="entry name" value="GT4_PimA-like"/>
    <property type="match status" value="1"/>
</dbReference>
<dbReference type="AlphaFoldDB" id="A0A2M7W4Q5"/>
<proteinExistence type="predicted"/>
<dbReference type="Proteomes" id="UP000230137">
    <property type="component" value="Unassembled WGS sequence"/>
</dbReference>
<dbReference type="PANTHER" id="PTHR12526">
    <property type="entry name" value="GLYCOSYLTRANSFERASE"/>
    <property type="match status" value="1"/>
</dbReference>
<dbReference type="Pfam" id="PF00534">
    <property type="entry name" value="Glycos_transf_1"/>
    <property type="match status" value="1"/>
</dbReference>
<dbReference type="EMBL" id="PFQF01000013">
    <property type="protein sequence ID" value="PJA20815.1"/>
    <property type="molecule type" value="Genomic_DNA"/>
</dbReference>
<dbReference type="InterPro" id="IPR028098">
    <property type="entry name" value="Glyco_trans_4-like_N"/>
</dbReference>
<name>A0A2M7W4Q5_9BACT</name>
<dbReference type="SUPFAM" id="SSF53756">
    <property type="entry name" value="UDP-Glycosyltransferase/glycogen phosphorylase"/>
    <property type="match status" value="1"/>
</dbReference>
<evidence type="ECO:0008006" key="5">
    <source>
        <dbReference type="Google" id="ProtNLM"/>
    </source>
</evidence>
<evidence type="ECO:0000313" key="4">
    <source>
        <dbReference type="Proteomes" id="UP000230137"/>
    </source>
</evidence>
<sequence length="372" mass="42995">MKILLVCPYFFEPHRWMISAYKTAYALSKKHQITVLTTGKKPYEKISTNLEIYRMKDWFLPDPINYSIVPGLFKKFLFITKHTKPDIVLINKYMFYTTLVIFVAKIMRLKIPFIISTDTFPGLNWHPRSKLIDIVMKIYNFVLGIPALKLADRVILFHSGNIAIAKKLKLNYIVIPNGVDIDAIKKAKLPRDLIKTSGEIWIGYVGRLESVKGWDLLAQTALQIVPRYRNVKFLFVGNKIGKEKEIKQYAHPQIKFLGHRNDVYSIMKKLDIFVLPSYSEGLPNALMEAMACGCACIASNVGGVKDLIQHKKNGLFLQPNDPNDLPKKIKYLLNNENARKQFQSVSHKIIYHKFSWTKINYQLDKLLFNITK</sequence>
<reference evidence="4" key="1">
    <citation type="submission" date="2017-09" db="EMBL/GenBank/DDBJ databases">
        <title>Depth-based differentiation of microbial function through sediment-hosted aquifers and enrichment of novel symbionts in the deep terrestrial subsurface.</title>
        <authorList>
            <person name="Probst A.J."/>
            <person name="Ladd B."/>
            <person name="Jarett J.K."/>
            <person name="Geller-Mcgrath D.E."/>
            <person name="Sieber C.M.K."/>
            <person name="Emerson J.B."/>
            <person name="Anantharaman K."/>
            <person name="Thomas B.C."/>
            <person name="Malmstrom R."/>
            <person name="Stieglmeier M."/>
            <person name="Klingl A."/>
            <person name="Woyke T."/>
            <person name="Ryan C.M."/>
            <person name="Banfield J.F."/>
        </authorList>
    </citation>
    <scope>NUCLEOTIDE SEQUENCE [LARGE SCALE GENOMIC DNA]</scope>
</reference>
<feature type="domain" description="Glycosyltransferase subfamily 4-like N-terminal" evidence="2">
    <location>
        <begin position="21"/>
        <end position="182"/>
    </location>
</feature>
<dbReference type="PANTHER" id="PTHR12526:SF638">
    <property type="entry name" value="SPORE COAT PROTEIN SA"/>
    <property type="match status" value="1"/>
</dbReference>
<evidence type="ECO:0000259" key="1">
    <source>
        <dbReference type="Pfam" id="PF00534"/>
    </source>
</evidence>
<accession>A0A2M7W4Q5</accession>
<gene>
    <name evidence="3" type="ORF">COX60_00550</name>
</gene>
<dbReference type="Gene3D" id="3.40.50.2000">
    <property type="entry name" value="Glycogen Phosphorylase B"/>
    <property type="match status" value="2"/>
</dbReference>
<feature type="domain" description="Glycosyl transferase family 1" evidence="1">
    <location>
        <begin position="189"/>
        <end position="343"/>
    </location>
</feature>
<dbReference type="GO" id="GO:0016757">
    <property type="term" value="F:glycosyltransferase activity"/>
    <property type="evidence" value="ECO:0007669"/>
    <property type="project" value="InterPro"/>
</dbReference>